<dbReference type="SMART" id="SM00382">
    <property type="entry name" value="AAA"/>
    <property type="match status" value="2"/>
</dbReference>
<keyword evidence="7" id="KW-0547">Nucleotide-binding</keyword>
<dbReference type="AlphaFoldDB" id="A0A4R6P1H8"/>
<dbReference type="PANTHER" id="PTHR43297">
    <property type="entry name" value="OLIGOPEPTIDE TRANSPORT ATP-BINDING PROTEIN APPD"/>
    <property type="match status" value="1"/>
</dbReference>
<dbReference type="InterPro" id="IPR003439">
    <property type="entry name" value="ABC_transporter-like_ATP-bd"/>
</dbReference>
<keyword evidence="5" id="KW-1003">Cell membrane</keyword>
<dbReference type="Gene3D" id="1.10.3720.10">
    <property type="entry name" value="MetI-like"/>
    <property type="match status" value="1"/>
</dbReference>
<dbReference type="CDD" id="cd06261">
    <property type="entry name" value="TM_PBP2"/>
    <property type="match status" value="1"/>
</dbReference>
<dbReference type="GO" id="GO:0005524">
    <property type="term" value="F:ATP binding"/>
    <property type="evidence" value="ECO:0007669"/>
    <property type="project" value="UniProtKB-KW"/>
</dbReference>
<feature type="transmembrane region" description="Helical" evidence="11">
    <location>
        <begin position="700"/>
        <end position="724"/>
    </location>
</feature>
<accession>A0A4R6P1H8</accession>
<feature type="domain" description="ABC transporter" evidence="12">
    <location>
        <begin position="22"/>
        <end position="262"/>
    </location>
</feature>
<dbReference type="EMBL" id="SNXK01000009">
    <property type="protein sequence ID" value="TDP31036.1"/>
    <property type="molecule type" value="Genomic_DNA"/>
</dbReference>
<dbReference type="GO" id="GO:0055085">
    <property type="term" value="P:transmembrane transport"/>
    <property type="evidence" value="ECO:0007669"/>
    <property type="project" value="InterPro"/>
</dbReference>
<dbReference type="Pfam" id="PF00005">
    <property type="entry name" value="ABC_tran"/>
    <property type="match status" value="2"/>
</dbReference>
<dbReference type="Gene3D" id="3.40.50.300">
    <property type="entry name" value="P-loop containing nucleotide triphosphate hydrolases"/>
    <property type="match status" value="2"/>
</dbReference>
<dbReference type="InterPro" id="IPR003593">
    <property type="entry name" value="AAA+_ATPase"/>
</dbReference>
<dbReference type="InterPro" id="IPR017871">
    <property type="entry name" value="ABC_transporter-like_CS"/>
</dbReference>
<evidence type="ECO:0000256" key="2">
    <source>
        <dbReference type="ARBA" id="ARBA00004202"/>
    </source>
</evidence>
<comment type="caution">
    <text evidence="14">The sequence shown here is derived from an EMBL/GenBank/DDBJ whole genome shotgun (WGS) entry which is preliminary data.</text>
</comment>
<evidence type="ECO:0000256" key="11">
    <source>
        <dbReference type="RuleBase" id="RU363032"/>
    </source>
</evidence>
<dbReference type="PROSITE" id="PS00211">
    <property type="entry name" value="ABC_TRANSPORTER_1"/>
    <property type="match status" value="1"/>
</dbReference>
<name>A0A4R6P1H8_NOCIG</name>
<protein>
    <submittedName>
        <fullName evidence="14">Oligopeptide/dipeptide ABC transporter ATP-binding protein</fullName>
    </submittedName>
</protein>
<dbReference type="PROSITE" id="PS50928">
    <property type="entry name" value="ABC_TM1"/>
    <property type="match status" value="1"/>
</dbReference>
<dbReference type="SUPFAM" id="SSF161098">
    <property type="entry name" value="MetI-like"/>
    <property type="match status" value="1"/>
</dbReference>
<dbReference type="InterPro" id="IPR013563">
    <property type="entry name" value="Oligopep_ABC_C"/>
</dbReference>
<keyword evidence="8 14" id="KW-0067">ATP-binding</keyword>
<keyword evidence="9 11" id="KW-1133">Transmembrane helix</keyword>
<dbReference type="GO" id="GO:0005886">
    <property type="term" value="C:plasma membrane"/>
    <property type="evidence" value="ECO:0007669"/>
    <property type="project" value="UniProtKB-SubCell"/>
</dbReference>
<dbReference type="Pfam" id="PF08352">
    <property type="entry name" value="oligo_HPY"/>
    <property type="match status" value="2"/>
</dbReference>
<keyword evidence="6 11" id="KW-0812">Transmembrane</keyword>
<comment type="similarity">
    <text evidence="3">Belongs to the ABC transporter superfamily.</text>
</comment>
<reference evidence="14 15" key="1">
    <citation type="submission" date="2019-03" db="EMBL/GenBank/DDBJ databases">
        <title>Genomic Encyclopedia of Type Strains, Phase IV (KMG-IV): sequencing the most valuable type-strain genomes for metagenomic binning, comparative biology and taxonomic classification.</title>
        <authorList>
            <person name="Goeker M."/>
        </authorList>
    </citation>
    <scope>NUCLEOTIDE SEQUENCE [LARGE SCALE GENOMIC DNA]</scope>
    <source>
        <strain evidence="14 15">DSM 44496</strain>
    </source>
</reference>
<evidence type="ECO:0000313" key="15">
    <source>
        <dbReference type="Proteomes" id="UP000295087"/>
    </source>
</evidence>
<proteinExistence type="inferred from homology"/>
<dbReference type="InterPro" id="IPR000515">
    <property type="entry name" value="MetI-like"/>
</dbReference>
<evidence type="ECO:0000256" key="1">
    <source>
        <dbReference type="ARBA" id="ARBA00004141"/>
    </source>
</evidence>
<feature type="domain" description="ABC transporter" evidence="12">
    <location>
        <begin position="356"/>
        <end position="587"/>
    </location>
</feature>
<keyword evidence="4 11" id="KW-0813">Transport</keyword>
<dbReference type="InterPro" id="IPR050388">
    <property type="entry name" value="ABC_Ni/Peptide_Import"/>
</dbReference>
<evidence type="ECO:0000256" key="9">
    <source>
        <dbReference type="ARBA" id="ARBA00022989"/>
    </source>
</evidence>
<evidence type="ECO:0000259" key="13">
    <source>
        <dbReference type="PROSITE" id="PS50928"/>
    </source>
</evidence>
<organism evidence="14 15">
    <name type="scientific">Nocardia ignorata</name>
    <dbReference type="NCBI Taxonomy" id="145285"/>
    <lineage>
        <taxon>Bacteria</taxon>
        <taxon>Bacillati</taxon>
        <taxon>Actinomycetota</taxon>
        <taxon>Actinomycetes</taxon>
        <taxon>Mycobacteriales</taxon>
        <taxon>Nocardiaceae</taxon>
        <taxon>Nocardia</taxon>
    </lineage>
</organism>
<feature type="transmembrane region" description="Helical" evidence="11">
    <location>
        <begin position="759"/>
        <end position="778"/>
    </location>
</feature>
<evidence type="ECO:0000256" key="7">
    <source>
        <dbReference type="ARBA" id="ARBA00022741"/>
    </source>
</evidence>
<feature type="transmembrane region" description="Helical" evidence="11">
    <location>
        <begin position="864"/>
        <end position="885"/>
    </location>
</feature>
<dbReference type="InterPro" id="IPR027417">
    <property type="entry name" value="P-loop_NTPase"/>
</dbReference>
<dbReference type="InterPro" id="IPR035906">
    <property type="entry name" value="MetI-like_sf"/>
</dbReference>
<sequence>MKHFRAGAADGDEGGRLPRACVSDLEVTFRHRGVAVHAVRGVSIEIAAGEIIALVGESGSGKSVLGLSLLGLPVGDPPAVVTGRAEVCGVDMIAASPAERRRVRRAHLGAVFQNPMTSLNPTMRIGEQVREVAGSTAEAVRLLDLVGIPQPDRRLRSYPHELSAGMRQRVMIAIAIATRPDLIIADEPTSALDVTVQAQVLALLRDLRAELGCSVLLITHEIGVAAAVADRVAVMYGGRLIEVGATADVLATPAHPYTVGLLDSRLDLSLPVNHRIPVLTGMPPDPRDPAPGCPFAPRCSLRTEDCAKSPIPLTPAGFHAGEAACILPAEVDRNRARGPASAFSPLEHPDRSRPAVRCRGVGKSFRLRTGSVRREVHTVLRDLDLQVEAGEAVAVVGESGSGKSTLLRLIAGLEKPDRGVVEVSGTSTQMIFQDVSASLTPWLTVERQVGERLPRTLGRAERRARVITALERVGLPAAVADLRAASLSTGQRQRVAFARATIVVPDVLLCDEPTSALDAPLAASTLNLIQTLRREFGLTVVFVTHDLAAARFVADRIAVMFRGEIVEIGAAEKVAHAPSHPYSKALVEAVPNIGSAPEQRLAEPADAVPASAPLTGGAGVESAPAAAAVRGRVKPSEVITLCVLAMLIVVMLGAPWIAPYDPDLPVGNPTSPPDAAHWLGTDEVGRDIASRVLVGMRASWLGALCVIASGIVIGGTVGAVAGTLGGIVDRILMRITDIFIALPAALLAIAVVAAIGPSYVHTLVAVALVWWPLYARVVRGEVTRLRSQPHIGAARMAGAGRFELGRLHLLPGAWPPTIVAASLDVGALILMLSGLSFIGLGAPAPAPELGAMSARGLPYLLDSWWVPIMPAIGLLVLATIANLAGDVIRDRLTDR</sequence>
<evidence type="ECO:0000256" key="4">
    <source>
        <dbReference type="ARBA" id="ARBA00022448"/>
    </source>
</evidence>
<evidence type="ECO:0000313" key="14">
    <source>
        <dbReference type="EMBL" id="TDP31036.1"/>
    </source>
</evidence>
<dbReference type="PANTHER" id="PTHR43297:SF2">
    <property type="entry name" value="DIPEPTIDE TRANSPORT ATP-BINDING PROTEIN DPPD"/>
    <property type="match status" value="1"/>
</dbReference>
<gene>
    <name evidence="14" type="ORF">DFR75_1095</name>
</gene>
<dbReference type="SUPFAM" id="SSF52540">
    <property type="entry name" value="P-loop containing nucleoside triphosphate hydrolases"/>
    <property type="match status" value="2"/>
</dbReference>
<evidence type="ECO:0000256" key="5">
    <source>
        <dbReference type="ARBA" id="ARBA00022475"/>
    </source>
</evidence>
<keyword evidence="10 11" id="KW-0472">Membrane</keyword>
<dbReference type="Proteomes" id="UP000295087">
    <property type="component" value="Unassembled WGS sequence"/>
</dbReference>
<evidence type="ECO:0000256" key="6">
    <source>
        <dbReference type="ARBA" id="ARBA00022692"/>
    </source>
</evidence>
<feature type="transmembrane region" description="Helical" evidence="11">
    <location>
        <begin position="731"/>
        <end position="753"/>
    </location>
</feature>
<evidence type="ECO:0000256" key="10">
    <source>
        <dbReference type="ARBA" id="ARBA00023136"/>
    </source>
</evidence>
<feature type="domain" description="ABC transmembrane type-1" evidence="13">
    <location>
        <begin position="696"/>
        <end position="885"/>
    </location>
</feature>
<comment type="subcellular location">
    <subcellularLocation>
        <location evidence="11">Cell membrane</location>
        <topology evidence="11">Multi-pass membrane protein</topology>
    </subcellularLocation>
    <subcellularLocation>
        <location evidence="2">Cell membrane</location>
        <topology evidence="2">Peripheral membrane protein</topology>
    </subcellularLocation>
    <subcellularLocation>
        <location evidence="1">Membrane</location>
        <topology evidence="1">Multi-pass membrane protein</topology>
    </subcellularLocation>
</comment>
<dbReference type="PROSITE" id="PS50893">
    <property type="entry name" value="ABC_TRANSPORTER_2"/>
    <property type="match status" value="2"/>
</dbReference>
<dbReference type="Pfam" id="PF00528">
    <property type="entry name" value="BPD_transp_1"/>
    <property type="match status" value="1"/>
</dbReference>
<evidence type="ECO:0000256" key="8">
    <source>
        <dbReference type="ARBA" id="ARBA00022840"/>
    </source>
</evidence>
<evidence type="ECO:0000256" key="3">
    <source>
        <dbReference type="ARBA" id="ARBA00005417"/>
    </source>
</evidence>
<keyword evidence="15" id="KW-1185">Reference proteome</keyword>
<dbReference type="NCBIfam" id="TIGR01727">
    <property type="entry name" value="oligo_HPY"/>
    <property type="match status" value="1"/>
</dbReference>
<comment type="similarity">
    <text evidence="11">Belongs to the binding-protein-dependent transport system permease family.</text>
</comment>
<evidence type="ECO:0000259" key="12">
    <source>
        <dbReference type="PROSITE" id="PS50893"/>
    </source>
</evidence>
<dbReference type="FunFam" id="3.40.50.300:FF:000016">
    <property type="entry name" value="Oligopeptide ABC transporter ATP-binding component"/>
    <property type="match status" value="1"/>
</dbReference>
<feature type="transmembrane region" description="Helical" evidence="11">
    <location>
        <begin position="825"/>
        <end position="844"/>
    </location>
</feature>
<dbReference type="GO" id="GO:0016887">
    <property type="term" value="F:ATP hydrolysis activity"/>
    <property type="evidence" value="ECO:0007669"/>
    <property type="project" value="InterPro"/>
</dbReference>
<dbReference type="CDD" id="cd03257">
    <property type="entry name" value="ABC_NikE_OppD_transporters"/>
    <property type="match status" value="2"/>
</dbReference>
<dbReference type="GO" id="GO:0015833">
    <property type="term" value="P:peptide transport"/>
    <property type="evidence" value="ECO:0007669"/>
    <property type="project" value="InterPro"/>
</dbReference>
<feature type="transmembrane region" description="Helical" evidence="11">
    <location>
        <begin position="638"/>
        <end position="658"/>
    </location>
</feature>